<dbReference type="EC" id="1.4.3.16" evidence="4 11"/>
<dbReference type="NCBIfam" id="TIGR00551">
    <property type="entry name" value="nadB"/>
    <property type="match status" value="1"/>
</dbReference>
<dbReference type="GO" id="GO:0008734">
    <property type="term" value="F:L-aspartate oxidase activity"/>
    <property type="evidence" value="ECO:0007669"/>
    <property type="project" value="UniProtKB-EC"/>
</dbReference>
<evidence type="ECO:0000313" key="15">
    <source>
        <dbReference type="EMBL" id="WGI24091.1"/>
    </source>
</evidence>
<dbReference type="InterPro" id="IPR027477">
    <property type="entry name" value="Succ_DH/fumarate_Rdtase_cat_sf"/>
</dbReference>
<dbReference type="Gene3D" id="3.50.50.60">
    <property type="entry name" value="FAD/NAD(P)-binding domain"/>
    <property type="match status" value="1"/>
</dbReference>
<evidence type="ECO:0000256" key="11">
    <source>
        <dbReference type="NCBIfam" id="TIGR00551"/>
    </source>
</evidence>
<dbReference type="Pfam" id="PF02910">
    <property type="entry name" value="Succ_DH_flav_C"/>
    <property type="match status" value="1"/>
</dbReference>
<feature type="domain" description="Fumarate reductase/succinate dehydrogenase flavoprotein-like C-terminal" evidence="14">
    <location>
        <begin position="432"/>
        <end position="516"/>
    </location>
</feature>
<dbReference type="PANTHER" id="PTHR42716:SF2">
    <property type="entry name" value="L-ASPARTATE OXIDASE, CHLOROPLASTIC"/>
    <property type="match status" value="1"/>
</dbReference>
<keyword evidence="7 12" id="KW-0662">Pyridine nucleotide biosynthesis</keyword>
<dbReference type="InterPro" id="IPR005288">
    <property type="entry name" value="NadB"/>
</dbReference>
<comment type="pathway">
    <text evidence="2 12">Cofactor biosynthesis; NAD(+) biosynthesis; iminoaspartate from L-aspartate (oxidase route): step 1/1.</text>
</comment>
<evidence type="ECO:0000256" key="6">
    <source>
        <dbReference type="ARBA" id="ARBA00022630"/>
    </source>
</evidence>
<comment type="cofactor">
    <cofactor evidence="1 12">
        <name>FAD</name>
        <dbReference type="ChEBI" id="CHEBI:57692"/>
    </cofactor>
</comment>
<dbReference type="Gene3D" id="1.20.58.100">
    <property type="entry name" value="Fumarate reductase/succinate dehydrogenase flavoprotein-like, C-terminal domain"/>
    <property type="match status" value="1"/>
</dbReference>
<dbReference type="Gene3D" id="3.90.700.10">
    <property type="entry name" value="Succinate dehydrogenase/fumarate reductase flavoprotein, catalytic domain"/>
    <property type="match status" value="1"/>
</dbReference>
<evidence type="ECO:0000256" key="2">
    <source>
        <dbReference type="ARBA" id="ARBA00004950"/>
    </source>
</evidence>
<accession>A0ABY8LI05</accession>
<keyword evidence="6 12" id="KW-0285">Flavoprotein</keyword>
<evidence type="ECO:0000256" key="3">
    <source>
        <dbReference type="ARBA" id="ARBA00008562"/>
    </source>
</evidence>
<dbReference type="InterPro" id="IPR037099">
    <property type="entry name" value="Fum_R/Succ_DH_flav-like_C_sf"/>
</dbReference>
<keyword evidence="16" id="KW-1185">Reference proteome</keyword>
<evidence type="ECO:0000256" key="8">
    <source>
        <dbReference type="ARBA" id="ARBA00022827"/>
    </source>
</evidence>
<proteinExistence type="inferred from homology"/>
<evidence type="ECO:0000256" key="4">
    <source>
        <dbReference type="ARBA" id="ARBA00012173"/>
    </source>
</evidence>
<dbReference type="SUPFAM" id="SSF56425">
    <property type="entry name" value="Succinate dehydrogenase/fumarate reductase flavoprotein, catalytic domain"/>
    <property type="match status" value="1"/>
</dbReference>
<dbReference type="Proteomes" id="UP001179830">
    <property type="component" value="Chromosome"/>
</dbReference>
<evidence type="ECO:0000313" key="16">
    <source>
        <dbReference type="Proteomes" id="UP001179830"/>
    </source>
</evidence>
<keyword evidence="8 12" id="KW-0274">FAD</keyword>
<evidence type="ECO:0000259" key="14">
    <source>
        <dbReference type="Pfam" id="PF02910"/>
    </source>
</evidence>
<reference evidence="15" key="1">
    <citation type="submission" date="2023-04" db="EMBL/GenBank/DDBJ databases">
        <title>Complete genome sequence of Halomonas alkaliantarctica MSP3 isolated from marine sediment, Jeju Island.</title>
        <authorList>
            <person name="Park S.-J."/>
        </authorList>
    </citation>
    <scope>NUCLEOTIDE SEQUENCE</scope>
    <source>
        <strain evidence="15">MSP3</strain>
    </source>
</reference>
<dbReference type="PRINTS" id="PR00368">
    <property type="entry name" value="FADPNR"/>
</dbReference>
<evidence type="ECO:0000256" key="5">
    <source>
        <dbReference type="ARBA" id="ARBA00021901"/>
    </source>
</evidence>
<dbReference type="InterPro" id="IPR015939">
    <property type="entry name" value="Fum_Rdtase/Succ_DH_flav-like_C"/>
</dbReference>
<feature type="domain" description="FAD-dependent oxidoreductase 2 FAD-binding" evidence="13">
    <location>
        <begin position="7"/>
        <end position="382"/>
    </location>
</feature>
<dbReference type="PANTHER" id="PTHR42716">
    <property type="entry name" value="L-ASPARTATE OXIDASE"/>
    <property type="match status" value="1"/>
</dbReference>
<evidence type="ECO:0000256" key="10">
    <source>
        <dbReference type="ARBA" id="ARBA00048305"/>
    </source>
</evidence>
<comment type="catalytic activity">
    <reaction evidence="10">
        <text>L-aspartate + O2 = iminosuccinate + H2O2</text>
        <dbReference type="Rhea" id="RHEA:25876"/>
        <dbReference type="ChEBI" id="CHEBI:15379"/>
        <dbReference type="ChEBI" id="CHEBI:16240"/>
        <dbReference type="ChEBI" id="CHEBI:29991"/>
        <dbReference type="ChEBI" id="CHEBI:77875"/>
        <dbReference type="EC" id="1.4.3.16"/>
    </reaction>
    <physiologicalReaction direction="left-to-right" evidence="10">
        <dbReference type="Rhea" id="RHEA:25877"/>
    </physiologicalReaction>
</comment>
<dbReference type="InterPro" id="IPR003953">
    <property type="entry name" value="FAD-dep_OxRdtase_2_FAD-bd"/>
</dbReference>
<evidence type="ECO:0000256" key="7">
    <source>
        <dbReference type="ARBA" id="ARBA00022642"/>
    </source>
</evidence>
<sequence>MSTPTSDVLIIGGGVAGLTLALEVADHRSVTLVRPAQDDQGASRWAQGGIAAVLSPDDDLDAHINDTLVAGDGLCDIEAVRFTVTNGPAAIQWLIDKGVPFTPEHDPAARYPYHLTREGGHNARRIIHADDATGRAVVDTLLNSVAQHPNITQRNDLTVVGLLQDAHGACHGAYGSDTNHQWHSLTARYTVLATGGASGLYLHTTTPAPSSGEGMMMAAELGARLMNLEFQQFHPTCLFDPAGPAFLISEAVRGEGGHLLNEAGERFMLALDKRAELAPRDVVARAIDAEIQRSSLGHVWLDIRHLGEKAIHHHFPTILAHCASRGIDITQQAIPVVPAAHYSCGGVATNLQGATDVTNLYAIGETACTGLHGANRMASNSLLECLVFARSCAQALLADERPHGLTTSGSEFQPPTQTPAAAFSKAVLSDIRQQMRTTMSQHVSIVRSATGLSTALENLKTLLTLLNSVEETRGALAASEGKRLHQTLQLAVLTVIAAQRRHESRGLHYSTDWPHQLPKAIASSLSINDLTDALEKKPLVARAMEQLPYFTQAFLRRTIRTEPNPLLTHIKPY</sequence>
<comment type="subcellular location">
    <subcellularLocation>
        <location evidence="12">Cytoplasm</location>
    </subcellularLocation>
</comment>
<dbReference type="RefSeq" id="WP_280103910.1">
    <property type="nucleotide sequence ID" value="NZ_CP122961.1"/>
</dbReference>
<gene>
    <name evidence="15" type="primary">nadB</name>
    <name evidence="15" type="ORF">QEN58_12165</name>
</gene>
<comment type="function">
    <text evidence="12">Catalyzes the oxidation of L-aspartate to iminoaspartate.</text>
</comment>
<evidence type="ECO:0000259" key="13">
    <source>
        <dbReference type="Pfam" id="PF00890"/>
    </source>
</evidence>
<dbReference type="EMBL" id="CP122961">
    <property type="protein sequence ID" value="WGI24091.1"/>
    <property type="molecule type" value="Genomic_DNA"/>
</dbReference>
<evidence type="ECO:0000256" key="12">
    <source>
        <dbReference type="RuleBase" id="RU362049"/>
    </source>
</evidence>
<dbReference type="InterPro" id="IPR036188">
    <property type="entry name" value="FAD/NAD-bd_sf"/>
</dbReference>
<evidence type="ECO:0000256" key="1">
    <source>
        <dbReference type="ARBA" id="ARBA00001974"/>
    </source>
</evidence>
<keyword evidence="9 12" id="KW-0560">Oxidoreductase</keyword>
<evidence type="ECO:0000256" key="9">
    <source>
        <dbReference type="ARBA" id="ARBA00023002"/>
    </source>
</evidence>
<dbReference type="SUPFAM" id="SSF51905">
    <property type="entry name" value="FAD/NAD(P)-binding domain"/>
    <property type="match status" value="1"/>
</dbReference>
<organism evidence="15 16">
    <name type="scientific">Halomonas alkaliantarctica</name>
    <dbReference type="NCBI Taxonomy" id="232346"/>
    <lineage>
        <taxon>Bacteria</taxon>
        <taxon>Pseudomonadati</taxon>
        <taxon>Pseudomonadota</taxon>
        <taxon>Gammaproteobacteria</taxon>
        <taxon>Oceanospirillales</taxon>
        <taxon>Halomonadaceae</taxon>
        <taxon>Halomonas</taxon>
    </lineage>
</organism>
<dbReference type="Pfam" id="PF00890">
    <property type="entry name" value="FAD_binding_2"/>
    <property type="match status" value="1"/>
</dbReference>
<name>A0ABY8LI05_9GAMM</name>
<comment type="similarity">
    <text evidence="3 12">Belongs to the FAD-dependent oxidoreductase 2 family. NadB subfamily.</text>
</comment>
<dbReference type="SUPFAM" id="SSF46977">
    <property type="entry name" value="Succinate dehydrogenase/fumarate reductase flavoprotein C-terminal domain"/>
    <property type="match status" value="1"/>
</dbReference>
<protein>
    <recommendedName>
        <fullName evidence="5 11">L-aspartate oxidase</fullName>
        <ecNumber evidence="4 11">1.4.3.16</ecNumber>
    </recommendedName>
</protein>